<gene>
    <name evidence="4" type="primary">traM</name>
</gene>
<dbReference type="RefSeq" id="WP_000608969.1">
    <property type="nucleotide sequence ID" value="NZ_BEYA01000016.1"/>
</dbReference>
<dbReference type="InterPro" id="IPR000424">
    <property type="entry name" value="Primosome_PriB/ssb"/>
</dbReference>
<dbReference type="GO" id="GO:0006260">
    <property type="term" value="P:DNA replication"/>
    <property type="evidence" value="ECO:0007669"/>
    <property type="project" value="InterPro"/>
</dbReference>
<dbReference type="AlphaFoldDB" id="A0A0C5BCU0"/>
<accession>A0A0C5BCU0</accession>
<dbReference type="CDD" id="cd04496">
    <property type="entry name" value="SSB_OBF"/>
    <property type="match status" value="1"/>
</dbReference>
<name>A0A0C5BCU0_STAAU</name>
<dbReference type="SUPFAM" id="SSF50249">
    <property type="entry name" value="Nucleic acid-binding proteins"/>
    <property type="match status" value="1"/>
</dbReference>
<feature type="region of interest" description="Disordered" evidence="3">
    <location>
        <begin position="97"/>
        <end position="131"/>
    </location>
</feature>
<keyword evidence="4" id="KW-0614">Plasmid</keyword>
<organism evidence="4">
    <name type="scientific">Staphylococcus aureus</name>
    <dbReference type="NCBI Taxonomy" id="1280"/>
    <lineage>
        <taxon>Bacteria</taxon>
        <taxon>Bacillati</taxon>
        <taxon>Bacillota</taxon>
        <taxon>Bacilli</taxon>
        <taxon>Bacillales</taxon>
        <taxon>Staphylococcaceae</taxon>
        <taxon>Staphylococcus</taxon>
    </lineage>
</organism>
<feature type="compositionally biased region" description="Acidic residues" evidence="3">
    <location>
        <begin position="105"/>
        <end position="118"/>
    </location>
</feature>
<protein>
    <recommendedName>
        <fullName evidence="2">Single-stranded DNA-binding protein</fullName>
    </recommendedName>
</protein>
<evidence type="ECO:0000256" key="1">
    <source>
        <dbReference type="ARBA" id="ARBA00023125"/>
    </source>
</evidence>
<keyword evidence="1 2" id="KW-0238">DNA-binding</keyword>
<reference evidence="4" key="1">
    <citation type="journal article" date="2015" name="Antimicrob. Agents Chemother.">
        <title>Dissemination of the Same cfr-Carrying Plasmid among Methicillin-Resistant Staphylococcus aureus and Coagulase-Negative Staphylococcal Isolates in China.</title>
        <authorList>
            <person name="Cai J.C."/>
            <person name="Hu Y.Y."/>
            <person name="Zhou H.W."/>
            <person name="Chen G.X."/>
            <person name="Zhang R."/>
        </authorList>
    </citation>
    <scope>NUCLEOTIDE SEQUENCE</scope>
    <source>
        <strain evidence="4">417</strain>
        <plasmid evidence="4">pLRSA417</plasmid>
    </source>
</reference>
<dbReference type="PIRSF" id="PIRSF002070">
    <property type="entry name" value="SSB"/>
    <property type="match status" value="1"/>
</dbReference>
<proteinExistence type="predicted"/>
<geneLocation type="plasmid" evidence="4">
    <name>pLRSA417</name>
</geneLocation>
<evidence type="ECO:0000256" key="3">
    <source>
        <dbReference type="SAM" id="MobiDB-lite"/>
    </source>
</evidence>
<evidence type="ECO:0000256" key="2">
    <source>
        <dbReference type="PIRNR" id="PIRNR002070"/>
    </source>
</evidence>
<dbReference type="Pfam" id="PF00436">
    <property type="entry name" value="SSB"/>
    <property type="match status" value="1"/>
</dbReference>
<evidence type="ECO:0000313" key="4">
    <source>
        <dbReference type="EMBL" id="AJM87281.1"/>
    </source>
</evidence>
<dbReference type="PROSITE" id="PS50935">
    <property type="entry name" value="SSB"/>
    <property type="match status" value="1"/>
</dbReference>
<dbReference type="InterPro" id="IPR012340">
    <property type="entry name" value="NA-bd_OB-fold"/>
</dbReference>
<dbReference type="Gene3D" id="2.40.50.140">
    <property type="entry name" value="Nucleic acid-binding proteins"/>
    <property type="match status" value="1"/>
</dbReference>
<sequence>MINKVIYSGRIATDLKLRKSKNDKSYVFFNIAVPRQFDNDRTDFINCVVWGKQAESLVDYQSKGNLIIIEGSTETYKKDNINMSRCLVEKTIFLESKKENKKDDVSEDDAISPAEEDNSNDKSISDDDLPF</sequence>
<dbReference type="EMBL" id="KJ922127">
    <property type="protein sequence ID" value="AJM87281.1"/>
    <property type="molecule type" value="Genomic_DNA"/>
</dbReference>
<dbReference type="GO" id="GO:0003697">
    <property type="term" value="F:single-stranded DNA binding"/>
    <property type="evidence" value="ECO:0007669"/>
    <property type="project" value="InterPro"/>
</dbReference>
<dbReference type="InterPro" id="IPR011344">
    <property type="entry name" value="ssDNA-bd"/>
</dbReference>